<name>A0A7C8QZS5_ORBOL</name>
<dbReference type="EMBL" id="WIWS01000003">
    <property type="protein sequence ID" value="KAF3228790.1"/>
    <property type="molecule type" value="Genomic_DNA"/>
</dbReference>
<protein>
    <submittedName>
        <fullName evidence="1">Uncharacterized protein</fullName>
    </submittedName>
</protein>
<sequence length="218" mass="23282">MPSGACCSKSRAWPLCCEAALEAHMHSASVARDTARLANRNRAHSVALGLDAQEGGLIIASPTFVLNLPEYHPEEPARVLSLEPPVHADTGGPTDAVHGLAAAMANTSLNDTHSSMDLAETHPSIATGSTSNVGLVQPYTDGPEESAKISHRGFVAKCLFPGCEASVRNFDKMMAIENLYLFHQRAFHPEWAIVNTTEGRCQVTQVIHSSSVALDNND</sequence>
<dbReference type="Proteomes" id="UP000472727">
    <property type="component" value="Unassembled WGS sequence"/>
</dbReference>
<comment type="caution">
    <text evidence="1">The sequence shown here is derived from an EMBL/GenBank/DDBJ whole genome shotgun (WGS) entry which is preliminary data.</text>
</comment>
<organism evidence="1 2">
    <name type="scientific">Orbilia oligospora</name>
    <name type="common">Nematode-trapping fungus</name>
    <name type="synonym">Arthrobotrys oligospora</name>
    <dbReference type="NCBI Taxonomy" id="2813651"/>
    <lineage>
        <taxon>Eukaryota</taxon>
        <taxon>Fungi</taxon>
        <taxon>Dikarya</taxon>
        <taxon>Ascomycota</taxon>
        <taxon>Pezizomycotina</taxon>
        <taxon>Orbiliomycetes</taxon>
        <taxon>Orbiliales</taxon>
        <taxon>Orbiliaceae</taxon>
        <taxon>Orbilia</taxon>
    </lineage>
</organism>
<gene>
    <name evidence="1" type="ORF">TWF106_006310</name>
</gene>
<reference evidence="1 2" key="1">
    <citation type="submission" date="2019-06" db="EMBL/GenBank/DDBJ databases">
        <authorList>
            <person name="Palmer J.M."/>
        </authorList>
    </citation>
    <scope>NUCLEOTIDE SEQUENCE [LARGE SCALE GENOMIC DNA]</scope>
    <source>
        <strain evidence="1 2">TWF106</strain>
    </source>
</reference>
<accession>A0A7C8QZS5</accession>
<evidence type="ECO:0000313" key="1">
    <source>
        <dbReference type="EMBL" id="KAF3228790.1"/>
    </source>
</evidence>
<evidence type="ECO:0000313" key="2">
    <source>
        <dbReference type="Proteomes" id="UP000472727"/>
    </source>
</evidence>
<dbReference type="AlphaFoldDB" id="A0A7C8QZS5"/>
<proteinExistence type="predicted"/>